<evidence type="ECO:0000256" key="3">
    <source>
        <dbReference type="ARBA" id="ARBA00023163"/>
    </source>
</evidence>
<comment type="caution">
    <text evidence="5">The sequence shown here is derived from an EMBL/GenBank/DDBJ whole genome shotgun (WGS) entry which is preliminary data.</text>
</comment>
<dbReference type="PRINTS" id="PR00035">
    <property type="entry name" value="HTHGNTR"/>
</dbReference>
<accession>A0AAE3APX1</accession>
<protein>
    <submittedName>
        <fullName evidence="5">FadR family transcriptional regulator</fullName>
    </submittedName>
</protein>
<evidence type="ECO:0000313" key="6">
    <source>
        <dbReference type="Proteomes" id="UP001198962"/>
    </source>
</evidence>
<feature type="domain" description="HTH gntR-type" evidence="4">
    <location>
        <begin position="6"/>
        <end position="74"/>
    </location>
</feature>
<dbReference type="GO" id="GO:0003677">
    <property type="term" value="F:DNA binding"/>
    <property type="evidence" value="ECO:0007669"/>
    <property type="project" value="UniProtKB-KW"/>
</dbReference>
<reference evidence="5" key="1">
    <citation type="submission" date="2021-10" db="EMBL/GenBank/DDBJ databases">
        <title>Anaerobic single-cell dispensing facilitates the cultivation of human gut bacteria.</title>
        <authorList>
            <person name="Afrizal A."/>
        </authorList>
    </citation>
    <scope>NUCLEOTIDE SEQUENCE</scope>
    <source>
        <strain evidence="5">CLA-AA-H274</strain>
    </source>
</reference>
<dbReference type="PANTHER" id="PTHR43537">
    <property type="entry name" value="TRANSCRIPTIONAL REGULATOR, GNTR FAMILY"/>
    <property type="match status" value="1"/>
</dbReference>
<keyword evidence="1" id="KW-0805">Transcription regulation</keyword>
<dbReference type="RefSeq" id="WP_308450529.1">
    <property type="nucleotide sequence ID" value="NZ_JAJEPU010000004.1"/>
</dbReference>
<dbReference type="PANTHER" id="PTHR43537:SF5">
    <property type="entry name" value="UXU OPERON TRANSCRIPTIONAL REGULATOR"/>
    <property type="match status" value="1"/>
</dbReference>
<dbReference type="InterPro" id="IPR036390">
    <property type="entry name" value="WH_DNA-bd_sf"/>
</dbReference>
<dbReference type="Pfam" id="PF07729">
    <property type="entry name" value="FCD"/>
    <property type="match status" value="1"/>
</dbReference>
<evidence type="ECO:0000256" key="2">
    <source>
        <dbReference type="ARBA" id="ARBA00023125"/>
    </source>
</evidence>
<evidence type="ECO:0000259" key="4">
    <source>
        <dbReference type="PROSITE" id="PS50949"/>
    </source>
</evidence>
<dbReference type="SUPFAM" id="SSF48008">
    <property type="entry name" value="GntR ligand-binding domain-like"/>
    <property type="match status" value="1"/>
</dbReference>
<dbReference type="PROSITE" id="PS50949">
    <property type="entry name" value="HTH_GNTR"/>
    <property type="match status" value="1"/>
</dbReference>
<dbReference type="Gene3D" id="1.20.120.530">
    <property type="entry name" value="GntR ligand-binding domain-like"/>
    <property type="match status" value="1"/>
</dbReference>
<dbReference type="InterPro" id="IPR008920">
    <property type="entry name" value="TF_FadR/GntR_C"/>
</dbReference>
<dbReference type="SUPFAM" id="SSF46785">
    <property type="entry name" value="Winged helix' DNA-binding domain"/>
    <property type="match status" value="1"/>
</dbReference>
<dbReference type="SMART" id="SM00895">
    <property type="entry name" value="FCD"/>
    <property type="match status" value="1"/>
</dbReference>
<dbReference type="InterPro" id="IPR011711">
    <property type="entry name" value="GntR_C"/>
</dbReference>
<gene>
    <name evidence="5" type="ORF">LKD32_02355</name>
</gene>
<dbReference type="EMBL" id="JAJEPU010000004">
    <property type="protein sequence ID" value="MCC2163732.1"/>
    <property type="molecule type" value="Genomic_DNA"/>
</dbReference>
<dbReference type="Gene3D" id="1.10.10.10">
    <property type="entry name" value="Winged helix-like DNA-binding domain superfamily/Winged helix DNA-binding domain"/>
    <property type="match status" value="1"/>
</dbReference>
<sequence length="235" mass="26502">MIISRSNITDQIVQYFKEKIVSGEWKVGEKIPSENQLTETLGVSRASIRTAIQQLVGIGVLESRHGKGTFLLDDEVDEGGAGDGKITAQDCKDTQKVLEFRRIVEPEACYLATENATDELIDQLQKALDEMAGNKENQKAFIAADLRFHELICNASENLLLEKSMSKVFEEAGRDQARTFQLFGFKDGIYYHRLILDAIKKGDAKRARESMFDHLQMGIDKLNSQSREIEIKSQK</sequence>
<keyword evidence="3" id="KW-0804">Transcription</keyword>
<organism evidence="5 6">
    <name type="scientific">Brotaphodocola catenula</name>
    <dbReference type="NCBI Taxonomy" id="2885361"/>
    <lineage>
        <taxon>Bacteria</taxon>
        <taxon>Bacillati</taxon>
        <taxon>Bacillota</taxon>
        <taxon>Clostridia</taxon>
        <taxon>Lachnospirales</taxon>
        <taxon>Lachnospiraceae</taxon>
        <taxon>Brotaphodocola</taxon>
    </lineage>
</organism>
<evidence type="ECO:0000313" key="5">
    <source>
        <dbReference type="EMBL" id="MCC2163732.1"/>
    </source>
</evidence>
<dbReference type="InterPro" id="IPR000524">
    <property type="entry name" value="Tscrpt_reg_HTH_GntR"/>
</dbReference>
<evidence type="ECO:0000256" key="1">
    <source>
        <dbReference type="ARBA" id="ARBA00023015"/>
    </source>
</evidence>
<dbReference type="InterPro" id="IPR036388">
    <property type="entry name" value="WH-like_DNA-bd_sf"/>
</dbReference>
<keyword evidence="6" id="KW-1185">Reference proteome</keyword>
<dbReference type="Pfam" id="PF00392">
    <property type="entry name" value="GntR"/>
    <property type="match status" value="1"/>
</dbReference>
<dbReference type="AlphaFoldDB" id="A0AAE3APX1"/>
<dbReference type="CDD" id="cd07377">
    <property type="entry name" value="WHTH_GntR"/>
    <property type="match status" value="1"/>
</dbReference>
<dbReference type="SMART" id="SM00345">
    <property type="entry name" value="HTH_GNTR"/>
    <property type="match status" value="1"/>
</dbReference>
<keyword evidence="2" id="KW-0238">DNA-binding</keyword>
<dbReference type="GO" id="GO:0003700">
    <property type="term" value="F:DNA-binding transcription factor activity"/>
    <property type="evidence" value="ECO:0007669"/>
    <property type="project" value="InterPro"/>
</dbReference>
<proteinExistence type="predicted"/>
<name>A0AAE3APX1_9FIRM</name>
<dbReference type="Proteomes" id="UP001198962">
    <property type="component" value="Unassembled WGS sequence"/>
</dbReference>